<protein>
    <submittedName>
        <fullName evidence="5">Sensor histidine kinase</fullName>
    </submittedName>
</protein>
<accession>A3XLI9</accession>
<dbReference type="PANTHER" id="PTHR34220:SF7">
    <property type="entry name" value="SENSOR HISTIDINE KINASE YPDA"/>
    <property type="match status" value="1"/>
</dbReference>
<dbReference type="InterPro" id="IPR050640">
    <property type="entry name" value="Bact_2-comp_sensor_kinase"/>
</dbReference>
<dbReference type="AlphaFoldDB" id="A3XLI9"/>
<feature type="transmembrane region" description="Helical" evidence="2">
    <location>
        <begin position="141"/>
        <end position="163"/>
    </location>
</feature>
<feature type="coiled-coil region" evidence="1">
    <location>
        <begin position="233"/>
        <end position="279"/>
    </location>
</feature>
<feature type="transmembrane region" description="Helical" evidence="2">
    <location>
        <begin position="16"/>
        <end position="37"/>
    </location>
</feature>
<reference evidence="5 6" key="1">
    <citation type="journal article" date="2007" name="Nature">
        <title>Light stimulates growth of proteorhodopsin-containing marine Flavobacteria.</title>
        <authorList>
            <person name="Gomez-Consarnau L."/>
            <person name="Gonzalez J.M."/>
            <person name="Coll-Llado M."/>
            <person name="Gourdon P."/>
            <person name="Pascher T."/>
            <person name="Neutze R."/>
            <person name="Pedros-Alio C."/>
            <person name="Pinhassi J."/>
        </authorList>
    </citation>
    <scope>NUCLEOTIDE SEQUENCE [LARGE SCALE GENOMIC DNA]</scope>
    <source>
        <strain evidence="5 6">MED217</strain>
    </source>
</reference>
<dbReference type="EMBL" id="AANC01000004">
    <property type="protein sequence ID" value="EAQ49579.1"/>
    <property type="molecule type" value="Genomic_DNA"/>
</dbReference>
<feature type="domain" description="Signal transduction histidine kinase internal region" evidence="3">
    <location>
        <begin position="296"/>
        <end position="371"/>
    </location>
</feature>
<feature type="transmembrane region" description="Helical" evidence="2">
    <location>
        <begin position="113"/>
        <end position="135"/>
    </location>
</feature>
<keyword evidence="6" id="KW-1185">Reference proteome</keyword>
<feature type="transmembrane region" description="Helical" evidence="2">
    <location>
        <begin position="202"/>
        <end position="223"/>
    </location>
</feature>
<dbReference type="InterPro" id="IPR010559">
    <property type="entry name" value="Sig_transdc_His_kin_internal"/>
</dbReference>
<evidence type="ECO:0000313" key="6">
    <source>
        <dbReference type="Proteomes" id="UP000001601"/>
    </source>
</evidence>
<dbReference type="GO" id="GO:0000155">
    <property type="term" value="F:phosphorelay sensor kinase activity"/>
    <property type="evidence" value="ECO:0007669"/>
    <property type="project" value="InterPro"/>
</dbReference>
<dbReference type="InterPro" id="IPR036890">
    <property type="entry name" value="HATPase_C_sf"/>
</dbReference>
<feature type="transmembrane region" description="Helical" evidence="2">
    <location>
        <begin position="82"/>
        <end position="101"/>
    </location>
</feature>
<dbReference type="PANTHER" id="PTHR34220">
    <property type="entry name" value="SENSOR HISTIDINE KINASE YPDA"/>
    <property type="match status" value="1"/>
</dbReference>
<feature type="domain" description="7TM-DISM receptor extracellular" evidence="4">
    <location>
        <begin position="20"/>
        <end position="223"/>
    </location>
</feature>
<dbReference type="GO" id="GO:0016020">
    <property type="term" value="C:membrane"/>
    <property type="evidence" value="ECO:0007669"/>
    <property type="project" value="InterPro"/>
</dbReference>
<dbReference type="Proteomes" id="UP000001601">
    <property type="component" value="Unassembled WGS sequence"/>
</dbReference>
<keyword evidence="2" id="KW-1133">Transmembrane helix</keyword>
<dbReference type="STRING" id="398720.MED217_12009"/>
<dbReference type="eggNOG" id="COG2972">
    <property type="taxonomic scope" value="Bacteria"/>
</dbReference>
<evidence type="ECO:0000259" key="3">
    <source>
        <dbReference type="Pfam" id="PF06580"/>
    </source>
</evidence>
<gene>
    <name evidence="5" type="ORF">MED217_12009</name>
</gene>
<evidence type="ECO:0000256" key="2">
    <source>
        <dbReference type="SAM" id="Phobius"/>
    </source>
</evidence>
<dbReference type="OrthoDB" id="6190788at2"/>
<keyword evidence="2" id="KW-0472">Membrane</keyword>
<organism evidence="5 6">
    <name type="scientific">Leeuwenhoekiella blandensis (strain CECT 7118 / CCUG 51940 / KCTC 22103 / MED217)</name>
    <name type="common">Flavobacterium sp. (strain MED217)</name>
    <dbReference type="NCBI Taxonomy" id="398720"/>
    <lineage>
        <taxon>Bacteria</taxon>
        <taxon>Pseudomonadati</taxon>
        <taxon>Bacteroidota</taxon>
        <taxon>Flavobacteriia</taxon>
        <taxon>Flavobacteriales</taxon>
        <taxon>Flavobacteriaceae</taxon>
        <taxon>Leeuwenhoekiella</taxon>
    </lineage>
</organism>
<sequence length="502" mass="57258">MGSSLDDILYNSTSNGLGLAVLAVLSYMGGYHLFLYAQNRRIHYLYYSLFILISVIMLLPRIENAFTSPFLLQYKGMLNAIHFPLQVTSYMAFAGFILEILKLKEVSRKYYRLSYGFIIGSIVLFVLLYLFDVLFGTNYDILIYSTVFVPVFTILTFIGIYFILKADSPVKYPILIGLLILQILSTYVYIAGKGKSYEETQGLLWIYYLAVLLQNLAFAIAIGKDQALLFKEKNHLQKQYIRQLEENQKIKENINQVLEQEIEAKKEELLNAAARQEHEKQKNLKLHFENELNALRLQSLRSQMNPHFIFNALNSIKLFLINNHTKDAVYYLNKFSKLIRHVLEHATTPSISLEKELEILQIYVQIENLRTQLPIDYTVTIDPEINPAQIPFPPLLLQPLLENAILHGLALKETNKSLSLQIQRKAQALVITVTDNGIGRKAAAALRAHKHIKKNSLGVKLVEERLQYFSKTTQKETALKLIDLTAADGSPAGTQVKISIAL</sequence>
<feature type="transmembrane region" description="Helical" evidence="2">
    <location>
        <begin position="44"/>
        <end position="62"/>
    </location>
</feature>
<evidence type="ECO:0000313" key="5">
    <source>
        <dbReference type="EMBL" id="EAQ49579.1"/>
    </source>
</evidence>
<dbReference type="SUPFAM" id="SSF55874">
    <property type="entry name" value="ATPase domain of HSP90 chaperone/DNA topoisomerase II/histidine kinase"/>
    <property type="match status" value="1"/>
</dbReference>
<proteinExistence type="predicted"/>
<dbReference type="Pfam" id="PF06580">
    <property type="entry name" value="His_kinase"/>
    <property type="match status" value="1"/>
</dbReference>
<dbReference type="Gene3D" id="3.30.565.10">
    <property type="entry name" value="Histidine kinase-like ATPase, C-terminal domain"/>
    <property type="match status" value="1"/>
</dbReference>
<dbReference type="InterPro" id="IPR011623">
    <property type="entry name" value="7TMR_DISM_rcpt_extracell_dom1"/>
</dbReference>
<keyword evidence="1" id="KW-0175">Coiled coil</keyword>
<keyword evidence="5" id="KW-0418">Kinase</keyword>
<dbReference type="Pfam" id="PF07695">
    <property type="entry name" value="7TMR-DISM_7TM"/>
    <property type="match status" value="1"/>
</dbReference>
<keyword evidence="2" id="KW-0812">Transmembrane</keyword>
<dbReference type="HOGENOM" id="CLU_028525_0_0_10"/>
<evidence type="ECO:0000259" key="4">
    <source>
        <dbReference type="Pfam" id="PF07695"/>
    </source>
</evidence>
<name>A3XLI9_LEEBM</name>
<evidence type="ECO:0000256" key="1">
    <source>
        <dbReference type="SAM" id="Coils"/>
    </source>
</evidence>
<comment type="caution">
    <text evidence="5">The sequence shown here is derived from an EMBL/GenBank/DDBJ whole genome shotgun (WGS) entry which is preliminary data.</text>
</comment>
<keyword evidence="5" id="KW-0808">Transferase</keyword>
<dbReference type="RefSeq" id="WP_009780768.1">
    <property type="nucleotide sequence ID" value="NZ_CH672395.1"/>
</dbReference>
<feature type="transmembrane region" description="Helical" evidence="2">
    <location>
        <begin position="170"/>
        <end position="190"/>
    </location>
</feature>